<protein>
    <recommendedName>
        <fullName evidence="10">8-amino-7-ketopelargonate synthase</fullName>
        <ecNumber evidence="10">2.3.1.47</ecNumber>
    </recommendedName>
</protein>
<comment type="function">
    <text evidence="10">Catalyzes the decarboxylative condensation of pimeloyl-[acyl-carrier protein] and L-alanine to produce 8-amino-7-oxononanoate (AON), [acyl-carrier protein], and carbon dioxide.</text>
</comment>
<dbReference type="SUPFAM" id="SSF53383">
    <property type="entry name" value="PLP-dependent transferases"/>
    <property type="match status" value="1"/>
</dbReference>
<keyword evidence="12" id="KW-0012">Acyltransferase</keyword>
<name>A0A8J6NG37_9BACT</name>
<keyword evidence="6" id="KW-0093">Biotin biosynthesis</keyword>
<evidence type="ECO:0000259" key="11">
    <source>
        <dbReference type="Pfam" id="PF00155"/>
    </source>
</evidence>
<comment type="similarity">
    <text evidence="3 10">Belongs to the class-II pyridoxal-phosphate-dependent aminotransferase family. BioF subfamily.</text>
</comment>
<dbReference type="InterPro" id="IPR004723">
    <property type="entry name" value="AONS_Archaea/Proteobacteria"/>
</dbReference>
<dbReference type="InterPro" id="IPR015421">
    <property type="entry name" value="PyrdxlP-dep_Trfase_major"/>
</dbReference>
<dbReference type="PROSITE" id="PS00599">
    <property type="entry name" value="AA_TRANSFER_CLASS_2"/>
    <property type="match status" value="1"/>
</dbReference>
<dbReference type="AlphaFoldDB" id="A0A8J6NG37"/>
<dbReference type="GO" id="GO:0030170">
    <property type="term" value="F:pyridoxal phosphate binding"/>
    <property type="evidence" value="ECO:0007669"/>
    <property type="project" value="InterPro"/>
</dbReference>
<comment type="catalytic activity">
    <reaction evidence="8 10">
        <text>6-carboxyhexanoyl-[ACP] + L-alanine + H(+) = (8S)-8-amino-7-oxononanoate + holo-[ACP] + CO2</text>
        <dbReference type="Rhea" id="RHEA:42288"/>
        <dbReference type="Rhea" id="RHEA-COMP:9685"/>
        <dbReference type="Rhea" id="RHEA-COMP:9955"/>
        <dbReference type="ChEBI" id="CHEBI:15378"/>
        <dbReference type="ChEBI" id="CHEBI:16526"/>
        <dbReference type="ChEBI" id="CHEBI:57972"/>
        <dbReference type="ChEBI" id="CHEBI:64479"/>
        <dbReference type="ChEBI" id="CHEBI:78846"/>
        <dbReference type="ChEBI" id="CHEBI:149468"/>
        <dbReference type="EC" id="2.3.1.47"/>
    </reaction>
</comment>
<evidence type="ECO:0000256" key="8">
    <source>
        <dbReference type="ARBA" id="ARBA00047715"/>
    </source>
</evidence>
<evidence type="ECO:0000313" key="13">
    <source>
        <dbReference type="Proteomes" id="UP000614424"/>
    </source>
</evidence>
<dbReference type="PANTHER" id="PTHR13693:SF100">
    <property type="entry name" value="8-AMINO-7-OXONONANOATE SYNTHASE"/>
    <property type="match status" value="1"/>
</dbReference>
<dbReference type="InterPro" id="IPR015422">
    <property type="entry name" value="PyrdxlP-dep_Trfase_small"/>
</dbReference>
<keyword evidence="5 10" id="KW-0808">Transferase</keyword>
<evidence type="ECO:0000256" key="1">
    <source>
        <dbReference type="ARBA" id="ARBA00001933"/>
    </source>
</evidence>
<evidence type="ECO:0000256" key="10">
    <source>
        <dbReference type="RuleBase" id="RU003693"/>
    </source>
</evidence>
<dbReference type="Pfam" id="PF00155">
    <property type="entry name" value="Aminotran_1_2"/>
    <property type="match status" value="1"/>
</dbReference>
<feature type="modified residue" description="N6-(pyridoxal phosphate)lysine" evidence="9">
    <location>
        <position position="239"/>
    </location>
</feature>
<organism evidence="12 13">
    <name type="scientific">Candidatus Desulfobia pelagia</name>
    <dbReference type="NCBI Taxonomy" id="2841692"/>
    <lineage>
        <taxon>Bacteria</taxon>
        <taxon>Pseudomonadati</taxon>
        <taxon>Thermodesulfobacteriota</taxon>
        <taxon>Desulfobulbia</taxon>
        <taxon>Desulfobulbales</taxon>
        <taxon>Desulfobulbaceae</taxon>
        <taxon>Candidatus Desulfobia</taxon>
    </lineage>
</organism>
<comment type="subunit">
    <text evidence="4 10">Homodimer.</text>
</comment>
<evidence type="ECO:0000256" key="6">
    <source>
        <dbReference type="ARBA" id="ARBA00022756"/>
    </source>
</evidence>
<dbReference type="GO" id="GO:0009102">
    <property type="term" value="P:biotin biosynthetic process"/>
    <property type="evidence" value="ECO:0007669"/>
    <property type="project" value="UniProtKB-UniRule"/>
</dbReference>
<proteinExistence type="inferred from homology"/>
<dbReference type="InterPro" id="IPR015424">
    <property type="entry name" value="PyrdxlP-dep_Trfase"/>
</dbReference>
<evidence type="ECO:0000256" key="4">
    <source>
        <dbReference type="ARBA" id="ARBA00011738"/>
    </source>
</evidence>
<dbReference type="NCBIfam" id="TIGR00858">
    <property type="entry name" value="bioF"/>
    <property type="match status" value="1"/>
</dbReference>
<evidence type="ECO:0000256" key="7">
    <source>
        <dbReference type="ARBA" id="ARBA00022898"/>
    </source>
</evidence>
<evidence type="ECO:0000256" key="3">
    <source>
        <dbReference type="ARBA" id="ARBA00010008"/>
    </source>
</evidence>
<dbReference type="InterPro" id="IPR001917">
    <property type="entry name" value="Aminotrans_II_pyridoxalP_BS"/>
</dbReference>
<dbReference type="GO" id="GO:0008710">
    <property type="term" value="F:8-amino-7-oxononanoate synthase activity"/>
    <property type="evidence" value="ECO:0007669"/>
    <property type="project" value="UniProtKB-UniRule"/>
</dbReference>
<comment type="cofactor">
    <cofactor evidence="1 9 10">
        <name>pyridoxal 5'-phosphate</name>
        <dbReference type="ChEBI" id="CHEBI:597326"/>
    </cofactor>
</comment>
<reference evidence="12 13" key="1">
    <citation type="submission" date="2020-08" db="EMBL/GenBank/DDBJ databases">
        <title>Bridging the membrane lipid divide: bacteria of the FCB group superphylum have the potential to synthesize archaeal ether lipids.</title>
        <authorList>
            <person name="Villanueva L."/>
            <person name="Von Meijenfeldt F.A.B."/>
            <person name="Westbye A.B."/>
            <person name="Yadav S."/>
            <person name="Hopmans E.C."/>
            <person name="Dutilh B.E."/>
            <person name="Sinninghe Damste J.S."/>
        </authorList>
    </citation>
    <scope>NUCLEOTIDE SEQUENCE [LARGE SCALE GENOMIC DNA]</scope>
    <source>
        <strain evidence="12">NIOZ-UU47</strain>
    </source>
</reference>
<dbReference type="InterPro" id="IPR004839">
    <property type="entry name" value="Aminotransferase_I/II_large"/>
</dbReference>
<dbReference type="UniPathway" id="UPA00078"/>
<comment type="pathway">
    <text evidence="2 10">Cofactor biosynthesis; biotin biosynthesis.</text>
</comment>
<evidence type="ECO:0000256" key="5">
    <source>
        <dbReference type="ARBA" id="ARBA00022679"/>
    </source>
</evidence>
<dbReference type="PANTHER" id="PTHR13693">
    <property type="entry name" value="CLASS II AMINOTRANSFERASE/8-AMINO-7-OXONONANOATE SYNTHASE"/>
    <property type="match status" value="1"/>
</dbReference>
<dbReference type="Gene3D" id="3.40.640.10">
    <property type="entry name" value="Type I PLP-dependent aspartate aminotransferase-like (Major domain)"/>
    <property type="match status" value="1"/>
</dbReference>
<evidence type="ECO:0000256" key="2">
    <source>
        <dbReference type="ARBA" id="ARBA00004746"/>
    </source>
</evidence>
<dbReference type="Proteomes" id="UP000614424">
    <property type="component" value="Unassembled WGS sequence"/>
</dbReference>
<comment type="caution">
    <text evidence="12">The sequence shown here is derived from an EMBL/GenBank/DDBJ whole genome shotgun (WGS) entry which is preliminary data.</text>
</comment>
<gene>
    <name evidence="12" type="primary">bioF</name>
    <name evidence="12" type="ORF">H8E41_13125</name>
</gene>
<dbReference type="InterPro" id="IPR050087">
    <property type="entry name" value="AON_synthase_class-II"/>
</dbReference>
<dbReference type="EC" id="2.3.1.47" evidence="10"/>
<sequence length="386" mass="42212">MDRLNWLEERRRSGNLRQLFPVKRMPDGTLQVEGDGGKAVFHDFSSNDYLALSLHKDLITASRKYLELYGTGAGAARLMSGDLTLYHDLERQVAELKRQEAALLFGSGYLANCGVIPALAGRQDVIFCDRLNHASIYDGCRLSRARLVRFHHNDLNHLEDLLRSKRGQGEALIVVESIYSMDGDRCPLKDLVLLKEKYGCLLMVDEAHATGLFGAHGGGVIEEDGVSSQVDIAMGTFGKALGSYGAYVAASRSMVDFLVNRARAFIYSTALPPAVIGASAAAIRIVQEHPELRQDLFAKVALFKSILKQGGLESLGPSQIIPVLVGESVATVKLAEQLRQRNIFATAVRPPTVPEGTARLRFSVTLHQSDIVLKETATALLEILGR</sequence>
<evidence type="ECO:0000256" key="9">
    <source>
        <dbReference type="PIRSR" id="PIRSR604723-51"/>
    </source>
</evidence>
<feature type="domain" description="Aminotransferase class I/classII large" evidence="11">
    <location>
        <begin position="43"/>
        <end position="368"/>
    </location>
</feature>
<accession>A0A8J6NG37</accession>
<dbReference type="Gene3D" id="3.90.1150.10">
    <property type="entry name" value="Aspartate Aminotransferase, domain 1"/>
    <property type="match status" value="1"/>
</dbReference>
<keyword evidence="7 9" id="KW-0663">Pyridoxal phosphate</keyword>
<dbReference type="CDD" id="cd06454">
    <property type="entry name" value="KBL_like"/>
    <property type="match status" value="1"/>
</dbReference>
<evidence type="ECO:0000313" key="12">
    <source>
        <dbReference type="EMBL" id="MBC8318840.1"/>
    </source>
</evidence>
<dbReference type="EMBL" id="JACNJZ010000191">
    <property type="protein sequence ID" value="MBC8318840.1"/>
    <property type="molecule type" value="Genomic_DNA"/>
</dbReference>